<evidence type="ECO:0000313" key="2">
    <source>
        <dbReference type="Proteomes" id="UP000178421"/>
    </source>
</evidence>
<evidence type="ECO:0008006" key="3">
    <source>
        <dbReference type="Google" id="ProtNLM"/>
    </source>
</evidence>
<protein>
    <recommendedName>
        <fullName evidence="3">SWIM-type domain-containing protein</fullName>
    </recommendedName>
</protein>
<proteinExistence type="predicted"/>
<comment type="caution">
    <text evidence="1">The sequence shown here is derived from an EMBL/GenBank/DDBJ whole genome shotgun (WGS) entry which is preliminary data.</text>
</comment>
<gene>
    <name evidence="1" type="ORF">A2940_01190</name>
</gene>
<accession>A0A1G2RKF5</accession>
<organism evidence="1 2">
    <name type="scientific">Candidatus Wildermuthbacteria bacterium RIFCSPLOWO2_01_FULL_48_29</name>
    <dbReference type="NCBI Taxonomy" id="1802462"/>
    <lineage>
        <taxon>Bacteria</taxon>
        <taxon>Candidatus Wildermuthiibacteriota</taxon>
    </lineage>
</organism>
<dbReference type="Proteomes" id="UP000178421">
    <property type="component" value="Unassembled WGS sequence"/>
</dbReference>
<evidence type="ECO:0000313" key="1">
    <source>
        <dbReference type="EMBL" id="OHA73323.1"/>
    </source>
</evidence>
<name>A0A1G2RKF5_9BACT</name>
<reference evidence="1 2" key="1">
    <citation type="journal article" date="2016" name="Nat. Commun.">
        <title>Thousands of microbial genomes shed light on interconnected biogeochemical processes in an aquifer system.</title>
        <authorList>
            <person name="Anantharaman K."/>
            <person name="Brown C.T."/>
            <person name="Hug L.A."/>
            <person name="Sharon I."/>
            <person name="Castelle C.J."/>
            <person name="Probst A.J."/>
            <person name="Thomas B.C."/>
            <person name="Singh A."/>
            <person name="Wilkins M.J."/>
            <person name="Karaoz U."/>
            <person name="Brodie E.L."/>
            <person name="Williams K.H."/>
            <person name="Hubbard S.S."/>
            <person name="Banfield J.F."/>
        </authorList>
    </citation>
    <scope>NUCLEOTIDE SEQUENCE [LARGE SCALE GENOMIC DNA]</scope>
</reference>
<dbReference type="AlphaFoldDB" id="A0A1G2RKF5"/>
<sequence length="108" mass="11817">MEIRLWGVVSTYASELSVAQAAADTLQKVLATRPEGRVEWTQDDPAGGQVSWECPCNVGDGGPCEHVHAFPWVRGVALRSSLQAKFEDSRRGKFLENRLMAANCSLAK</sequence>
<dbReference type="EMBL" id="MHUH01000020">
    <property type="protein sequence ID" value="OHA73323.1"/>
    <property type="molecule type" value="Genomic_DNA"/>
</dbReference>